<dbReference type="AlphaFoldDB" id="N6VTQ3"/>
<sequence>MRHARPVRFWFQSSLFALLFLAVGFANAAVQPIKSPNDEAQYRYLTLDNGLDVLLISNPDADKGAAAMNVAVGSGDDPKDREGLAHFLEHMLFLGTEKYPKAGEYQQFIASHGGSHNAFTSFQDTNYFFDVQAKYLEPALDRFAQQFSAPLFTMDLVGREMNAVHSEYSSKLREDSRRFFSAEKAIYNPDHAYSHFAVGNLDTLADRPDDPIREDLVEFWKTHYSANLMSLAVYGKQSLGELEKMVRSRFAAIEDRELNAKAHTAPLFKPGFLPALMQVESIKDVRKLELVFPLPSLRDDYAVKPAGYVANLLGHEGQGSLLNVLKTAGLADSLSAGQGMDTGYESSLQISMSLTPKGLEEWRTVVDLTFDYISMVRDNGIKRHYFEEIQQLSEIGFRFQEASEPIHKVSRLAMQMQQVAPEDVLQAPWMMEEYTPEKYRMVLEKLNPQNVLITLLSPESLPKDAPRTQWYDTPYQVKTLETGDLGKAPEKLEAQLGLPEPNPFIPENFAMVEGETMPHPVALDVPGTPQIWYARDTRFGAPKANVYLSLRSPETRDSARGQVLTSLLVDSIRDNLNAYAYPAQLAGLDYAVYNHLRGVTLRVGGYDDKLHVLLRRIMTQVAEPEIDPERFEINRKQLIDDLRNQSKAKPVQQATYQLQNTLIEGAWPAETKLEEAKSITLEELRTFARNYLNDVDPVMLAHGNLTEASAINLQQQANAILFGNSDIVEVPRSGIRDLPEGLTDMALQVDHPDTGYVLYLQGASTRFDERARYAVLAQIISAPFYERLRTQQQLGYIVSASSYEMLEVPALGFMVQSPSADMATIDEAATSFFADFSKTLDNFSKEDLEREKQAVLSQLLAQDRRLGEVSERYWREIDREQYDFDSREKLADAIRNVTLKDIQDTYQGAVDPRTDALRVFTGPDLKEDSEGLDALRSARFVY</sequence>
<evidence type="ECO:0000256" key="11">
    <source>
        <dbReference type="ARBA" id="ARBA00029597"/>
    </source>
</evidence>
<dbReference type="FunFam" id="3.30.830.10:FF:000005">
    <property type="entry name" value="nardilysin isoform X1"/>
    <property type="match status" value="1"/>
</dbReference>
<evidence type="ECO:0000256" key="10">
    <source>
        <dbReference type="ARBA" id="ARBA00023049"/>
    </source>
</evidence>
<dbReference type="Pfam" id="PF16187">
    <property type="entry name" value="Peptidase_M16_M"/>
    <property type="match status" value="1"/>
</dbReference>
<dbReference type="Proteomes" id="UP000013165">
    <property type="component" value="Unassembled WGS sequence"/>
</dbReference>
<keyword evidence="15" id="KW-0732">Signal</keyword>
<dbReference type="PATRIC" id="fig|626887.3.peg.3813"/>
<dbReference type="Pfam" id="PF22456">
    <property type="entry name" value="PqqF-like_C_4"/>
    <property type="match status" value="1"/>
</dbReference>
<reference evidence="20 21" key="1">
    <citation type="journal article" date="2013" name="Genome Announc.">
        <title>Genome Sequence of the Polycyclic Aromatic Hydrocarbon-Degrading Bacterium Strain Marinobacter nanhaiticus D15-8WT.</title>
        <authorList>
            <person name="Cui Z."/>
            <person name="Gao W."/>
            <person name="Li Q."/>
            <person name="Xu G."/>
            <person name="Zheng L."/>
        </authorList>
    </citation>
    <scope>NUCLEOTIDE SEQUENCE [LARGE SCALE GENOMIC DNA]</scope>
    <source>
        <strain evidence="20 21">D15-8W</strain>
    </source>
</reference>
<evidence type="ECO:0000259" key="16">
    <source>
        <dbReference type="Pfam" id="PF00675"/>
    </source>
</evidence>
<evidence type="ECO:0000256" key="7">
    <source>
        <dbReference type="ARBA" id="ARBA00022723"/>
    </source>
</evidence>
<keyword evidence="21" id="KW-1185">Reference proteome</keyword>
<dbReference type="InterPro" id="IPR007863">
    <property type="entry name" value="Peptidase_M16_C"/>
</dbReference>
<dbReference type="STRING" id="626887.J057_19105"/>
<dbReference type="EC" id="3.4.24.55" evidence="4"/>
<dbReference type="EMBL" id="APLQ01000014">
    <property type="protein sequence ID" value="ENO13535.1"/>
    <property type="molecule type" value="Genomic_DNA"/>
</dbReference>
<dbReference type="SUPFAM" id="SSF63411">
    <property type="entry name" value="LuxS/MPP-like metallohydrolase"/>
    <property type="match status" value="4"/>
</dbReference>
<feature type="signal peptide" evidence="15">
    <location>
        <begin position="1"/>
        <end position="28"/>
    </location>
</feature>
<dbReference type="HOGENOM" id="CLU_004639_1_1_6"/>
<feature type="chain" id="PRO_5004126754" description="Protease 3" evidence="15">
    <location>
        <begin position="29"/>
        <end position="942"/>
    </location>
</feature>
<evidence type="ECO:0000256" key="4">
    <source>
        <dbReference type="ARBA" id="ARBA00012449"/>
    </source>
</evidence>
<dbReference type="InterPro" id="IPR011249">
    <property type="entry name" value="Metalloenz_LuxS/M16"/>
</dbReference>
<keyword evidence="8" id="KW-0378">Hydrolase</keyword>
<organism evidence="20 21">
    <name type="scientific">Marinobacter nanhaiticus D15-8W</name>
    <dbReference type="NCBI Taxonomy" id="626887"/>
    <lineage>
        <taxon>Bacteria</taxon>
        <taxon>Pseudomonadati</taxon>
        <taxon>Pseudomonadota</taxon>
        <taxon>Gammaproteobacteria</taxon>
        <taxon>Pseudomonadales</taxon>
        <taxon>Marinobacteraceae</taxon>
        <taxon>Marinobacter</taxon>
    </lineage>
</organism>
<keyword evidence="10" id="KW-0482">Metalloprotease</keyword>
<dbReference type="InterPro" id="IPR050626">
    <property type="entry name" value="Peptidase_M16"/>
</dbReference>
<dbReference type="GO" id="GO:0046872">
    <property type="term" value="F:metal ion binding"/>
    <property type="evidence" value="ECO:0007669"/>
    <property type="project" value="UniProtKB-KW"/>
</dbReference>
<accession>N6VTQ3</accession>
<keyword evidence="7" id="KW-0479">Metal-binding</keyword>
<evidence type="ECO:0000256" key="6">
    <source>
        <dbReference type="ARBA" id="ARBA00022670"/>
    </source>
</evidence>
<feature type="domain" description="Peptidase M16 C-terminal" evidence="17">
    <location>
        <begin position="213"/>
        <end position="391"/>
    </location>
</feature>
<evidence type="ECO:0000256" key="5">
    <source>
        <dbReference type="ARBA" id="ARBA00017565"/>
    </source>
</evidence>
<dbReference type="FunFam" id="3.30.830.10:FF:000012">
    <property type="entry name" value="Protease 3"/>
    <property type="match status" value="1"/>
</dbReference>
<evidence type="ECO:0000256" key="3">
    <source>
        <dbReference type="ARBA" id="ARBA00007261"/>
    </source>
</evidence>
<dbReference type="MEROPS" id="M16.A01"/>
<dbReference type="Pfam" id="PF00675">
    <property type="entry name" value="Peptidase_M16"/>
    <property type="match status" value="1"/>
</dbReference>
<dbReference type="InterPro" id="IPR032632">
    <property type="entry name" value="Peptidase_M16_M"/>
</dbReference>
<evidence type="ECO:0000256" key="9">
    <source>
        <dbReference type="ARBA" id="ARBA00022833"/>
    </source>
</evidence>
<dbReference type="InterPro" id="IPR011765">
    <property type="entry name" value="Pept_M16_N"/>
</dbReference>
<evidence type="ECO:0000259" key="17">
    <source>
        <dbReference type="Pfam" id="PF05193"/>
    </source>
</evidence>
<evidence type="ECO:0000256" key="1">
    <source>
        <dbReference type="ARBA" id="ARBA00001947"/>
    </source>
</evidence>
<evidence type="ECO:0000259" key="19">
    <source>
        <dbReference type="Pfam" id="PF22456"/>
    </source>
</evidence>
<feature type="domain" description="Peptidase M16 middle/third" evidence="18">
    <location>
        <begin position="397"/>
        <end position="675"/>
    </location>
</feature>
<comment type="function">
    <text evidence="2">Endopeptidase that degrades small peptides of less than 7 kDa, such as glucagon and insulin.</text>
</comment>
<evidence type="ECO:0000313" key="21">
    <source>
        <dbReference type="Proteomes" id="UP000013165"/>
    </source>
</evidence>
<dbReference type="PROSITE" id="PS00143">
    <property type="entry name" value="INSULINASE"/>
    <property type="match status" value="1"/>
</dbReference>
<dbReference type="GO" id="GO:0006508">
    <property type="term" value="P:proteolysis"/>
    <property type="evidence" value="ECO:0007669"/>
    <property type="project" value="UniProtKB-KW"/>
</dbReference>
<comment type="similarity">
    <text evidence="3 14">Belongs to the peptidase M16 family.</text>
</comment>
<dbReference type="eggNOG" id="COG1025">
    <property type="taxonomic scope" value="Bacteria"/>
</dbReference>
<keyword evidence="6" id="KW-0645">Protease</keyword>
<dbReference type="InterPro" id="IPR054734">
    <property type="entry name" value="PqqF-like_C_4"/>
</dbReference>
<comment type="cofactor">
    <cofactor evidence="1">
        <name>Zn(2+)</name>
        <dbReference type="ChEBI" id="CHEBI:29105"/>
    </cofactor>
</comment>
<evidence type="ECO:0000256" key="13">
    <source>
        <dbReference type="ARBA" id="ARBA00033450"/>
    </source>
</evidence>
<evidence type="ECO:0000256" key="2">
    <source>
        <dbReference type="ARBA" id="ARBA00002184"/>
    </source>
</evidence>
<gene>
    <name evidence="20" type="ORF">J057_19105</name>
</gene>
<dbReference type="PANTHER" id="PTHR43690:SF18">
    <property type="entry name" value="INSULIN-DEGRADING ENZYME-RELATED"/>
    <property type="match status" value="1"/>
</dbReference>
<dbReference type="GO" id="GO:0005737">
    <property type="term" value="C:cytoplasm"/>
    <property type="evidence" value="ECO:0007669"/>
    <property type="project" value="UniProtKB-ARBA"/>
</dbReference>
<protein>
    <recommendedName>
        <fullName evidence="5">Protease 3</fullName>
        <ecNumber evidence="4">3.4.24.55</ecNumber>
    </recommendedName>
    <alternativeName>
        <fullName evidence="13">Pitrilysin</fullName>
    </alternativeName>
    <alternativeName>
        <fullName evidence="12">Protease III</fullName>
    </alternativeName>
    <alternativeName>
        <fullName evidence="11">Protease pi</fullName>
    </alternativeName>
</protein>
<keyword evidence="9" id="KW-0862">Zinc</keyword>
<evidence type="ECO:0000259" key="18">
    <source>
        <dbReference type="Pfam" id="PF16187"/>
    </source>
</evidence>
<dbReference type="GO" id="GO:0004222">
    <property type="term" value="F:metalloendopeptidase activity"/>
    <property type="evidence" value="ECO:0007669"/>
    <property type="project" value="UniProtKB-EC"/>
</dbReference>
<dbReference type="RefSeq" id="WP_004581756.1">
    <property type="nucleotide sequence ID" value="NZ_AP028878.1"/>
</dbReference>
<dbReference type="Gene3D" id="3.30.830.10">
    <property type="entry name" value="Metalloenzyme, LuxS/M16 peptidase-like"/>
    <property type="match status" value="4"/>
</dbReference>
<evidence type="ECO:0000313" key="20">
    <source>
        <dbReference type="EMBL" id="ENO13535.1"/>
    </source>
</evidence>
<feature type="domain" description="Coenzyme PQQ synthesis protein F-like C-terminal lobe" evidence="19">
    <location>
        <begin position="775"/>
        <end position="874"/>
    </location>
</feature>
<feature type="domain" description="Peptidase M16 N-terminal" evidence="16">
    <location>
        <begin position="53"/>
        <end position="189"/>
    </location>
</feature>
<comment type="caution">
    <text evidence="20">The sequence shown here is derived from an EMBL/GenBank/DDBJ whole genome shotgun (WGS) entry which is preliminary data.</text>
</comment>
<evidence type="ECO:0000256" key="8">
    <source>
        <dbReference type="ARBA" id="ARBA00022801"/>
    </source>
</evidence>
<evidence type="ECO:0000256" key="12">
    <source>
        <dbReference type="ARBA" id="ARBA00031184"/>
    </source>
</evidence>
<dbReference type="OrthoDB" id="9811314at2"/>
<dbReference type="Pfam" id="PF05193">
    <property type="entry name" value="Peptidase_M16_C"/>
    <property type="match status" value="1"/>
</dbReference>
<dbReference type="InterPro" id="IPR001431">
    <property type="entry name" value="Pept_M16_Zn_BS"/>
</dbReference>
<proteinExistence type="inferred from homology"/>
<evidence type="ECO:0000256" key="14">
    <source>
        <dbReference type="RuleBase" id="RU004447"/>
    </source>
</evidence>
<dbReference type="PANTHER" id="PTHR43690">
    <property type="entry name" value="NARDILYSIN"/>
    <property type="match status" value="1"/>
</dbReference>
<name>N6VTQ3_9GAMM</name>
<evidence type="ECO:0000256" key="15">
    <source>
        <dbReference type="SAM" id="SignalP"/>
    </source>
</evidence>